<proteinExistence type="predicted"/>
<gene>
    <name evidence="1" type="ORF">J1C47_11010</name>
</gene>
<evidence type="ECO:0008006" key="3">
    <source>
        <dbReference type="Google" id="ProtNLM"/>
    </source>
</evidence>
<dbReference type="RefSeq" id="WP_207350813.1">
    <property type="nucleotide sequence ID" value="NZ_JAFMPY010000009.1"/>
</dbReference>
<name>A0ABS3J3D2_9HYPH</name>
<evidence type="ECO:0000313" key="2">
    <source>
        <dbReference type="Proteomes" id="UP000664288"/>
    </source>
</evidence>
<sequence length="121" mass="13611">MKALLDEGVPKAVARLLQEKALNVSRFPNDWKGLRNGELLRRLIDGGYDCLITCDKNLIFQQDTRERGISIIVLPGQDVVMLRAIAESIVTAVAKVRPDSPLFIQHDGAISRFRARSRQKK</sequence>
<reference evidence="1 2" key="1">
    <citation type="submission" date="2021-03" db="EMBL/GenBank/DDBJ databases">
        <title>Whole genome sequence of Jiella sp. MQZ13P-4.</title>
        <authorList>
            <person name="Tuo L."/>
        </authorList>
    </citation>
    <scope>NUCLEOTIDE SEQUENCE [LARGE SCALE GENOMIC DNA]</scope>
    <source>
        <strain evidence="1 2">MQZ13P-4</strain>
    </source>
</reference>
<keyword evidence="2" id="KW-1185">Reference proteome</keyword>
<organism evidence="1 2">
    <name type="scientific">Jiella sonneratiae</name>
    <dbReference type="NCBI Taxonomy" id="2816856"/>
    <lineage>
        <taxon>Bacteria</taxon>
        <taxon>Pseudomonadati</taxon>
        <taxon>Pseudomonadota</taxon>
        <taxon>Alphaproteobacteria</taxon>
        <taxon>Hyphomicrobiales</taxon>
        <taxon>Aurantimonadaceae</taxon>
        <taxon>Jiella</taxon>
    </lineage>
</organism>
<dbReference type="Proteomes" id="UP000664288">
    <property type="component" value="Unassembled WGS sequence"/>
</dbReference>
<evidence type="ECO:0000313" key="1">
    <source>
        <dbReference type="EMBL" id="MBO0904174.1"/>
    </source>
</evidence>
<accession>A0ABS3J3D2</accession>
<comment type="caution">
    <text evidence="1">The sequence shown here is derived from an EMBL/GenBank/DDBJ whole genome shotgun (WGS) entry which is preliminary data.</text>
</comment>
<dbReference type="EMBL" id="JAFMPY010000009">
    <property type="protein sequence ID" value="MBO0904174.1"/>
    <property type="molecule type" value="Genomic_DNA"/>
</dbReference>
<protein>
    <recommendedName>
        <fullName evidence="3">DUF5615 domain-containing protein</fullName>
    </recommendedName>
</protein>